<evidence type="ECO:0000256" key="10">
    <source>
        <dbReference type="ARBA" id="ARBA00022723"/>
    </source>
</evidence>
<name>A0ABP7MSS2_9GAMM</name>
<dbReference type="PANTHER" id="PTHR10954">
    <property type="entry name" value="RIBONUCLEASE H2 SUBUNIT A"/>
    <property type="match status" value="1"/>
</dbReference>
<comment type="cofactor">
    <cofactor evidence="14 15">
        <name>Mn(2+)</name>
        <dbReference type="ChEBI" id="CHEBI:29035"/>
    </cofactor>
    <cofactor evidence="14 15">
        <name>Mg(2+)</name>
        <dbReference type="ChEBI" id="CHEBI:18420"/>
    </cofactor>
    <text evidence="14 15">Manganese or magnesium. Binds 1 divalent metal ion per monomer in the absence of substrate. May bind a second metal ion after substrate binding.</text>
</comment>
<dbReference type="Gene3D" id="3.30.420.10">
    <property type="entry name" value="Ribonuclease H-like superfamily/Ribonuclease H"/>
    <property type="match status" value="1"/>
</dbReference>
<comment type="cofactor">
    <cofactor evidence="2">
        <name>Mg(2+)</name>
        <dbReference type="ChEBI" id="CHEBI:18420"/>
    </cofactor>
</comment>
<feature type="binding site" evidence="14 15">
    <location>
        <position position="140"/>
    </location>
    <ligand>
        <name>a divalent metal cation</name>
        <dbReference type="ChEBI" id="CHEBI:60240"/>
    </ligand>
</feature>
<comment type="similarity">
    <text evidence="5 14 16">Belongs to the RNase HII family.</text>
</comment>
<dbReference type="Proteomes" id="UP001501727">
    <property type="component" value="Unassembled WGS sequence"/>
</dbReference>
<organism evidence="18 19">
    <name type="scientific">Luteimonas lutimaris</name>
    <dbReference type="NCBI Taxonomy" id="698645"/>
    <lineage>
        <taxon>Bacteria</taxon>
        <taxon>Pseudomonadati</taxon>
        <taxon>Pseudomonadota</taxon>
        <taxon>Gammaproteobacteria</taxon>
        <taxon>Lysobacterales</taxon>
        <taxon>Lysobacteraceae</taxon>
        <taxon>Luteimonas</taxon>
    </lineage>
</organism>
<evidence type="ECO:0000256" key="9">
    <source>
        <dbReference type="ARBA" id="ARBA00022722"/>
    </source>
</evidence>
<comment type="caution">
    <text evidence="18">The sequence shown here is derived from an EMBL/GenBank/DDBJ whole genome shotgun (WGS) entry which is preliminary data.</text>
</comment>
<comment type="subcellular location">
    <subcellularLocation>
        <location evidence="4 14">Cytoplasm</location>
    </subcellularLocation>
</comment>
<evidence type="ECO:0000256" key="15">
    <source>
        <dbReference type="PROSITE-ProRule" id="PRU01319"/>
    </source>
</evidence>
<proteinExistence type="inferred from homology"/>
<keyword evidence="11 14" id="KW-0255">Endonuclease</keyword>
<dbReference type="InterPro" id="IPR012337">
    <property type="entry name" value="RNaseH-like_sf"/>
</dbReference>
<comment type="function">
    <text evidence="3 14 16">Endonuclease that specifically degrades the RNA of RNA-DNA hybrids.</text>
</comment>
<evidence type="ECO:0000256" key="7">
    <source>
        <dbReference type="ARBA" id="ARBA00019179"/>
    </source>
</evidence>
<dbReference type="InterPro" id="IPR024567">
    <property type="entry name" value="RNase_HII/HIII_dom"/>
</dbReference>
<keyword evidence="10 14" id="KW-0479">Metal-binding</keyword>
<dbReference type="PROSITE" id="PS51975">
    <property type="entry name" value="RNASE_H_2"/>
    <property type="match status" value="1"/>
</dbReference>
<evidence type="ECO:0000313" key="18">
    <source>
        <dbReference type="EMBL" id="GAA3929463.1"/>
    </source>
</evidence>
<keyword evidence="19" id="KW-1185">Reference proteome</keyword>
<feature type="binding site" evidence="14 15">
    <location>
        <position position="43"/>
    </location>
    <ligand>
        <name>a divalent metal cation</name>
        <dbReference type="ChEBI" id="CHEBI:60240"/>
    </ligand>
</feature>
<evidence type="ECO:0000256" key="14">
    <source>
        <dbReference type="HAMAP-Rule" id="MF_00052"/>
    </source>
</evidence>
<dbReference type="HAMAP" id="MF_00052_B">
    <property type="entry name" value="RNase_HII_B"/>
    <property type="match status" value="1"/>
</dbReference>
<evidence type="ECO:0000259" key="17">
    <source>
        <dbReference type="PROSITE" id="PS51975"/>
    </source>
</evidence>
<reference evidence="19" key="1">
    <citation type="journal article" date="2019" name="Int. J. Syst. Evol. Microbiol.">
        <title>The Global Catalogue of Microorganisms (GCM) 10K type strain sequencing project: providing services to taxonomists for standard genome sequencing and annotation.</title>
        <authorList>
            <consortium name="The Broad Institute Genomics Platform"/>
            <consortium name="The Broad Institute Genome Sequencing Center for Infectious Disease"/>
            <person name="Wu L."/>
            <person name="Ma J."/>
        </authorList>
    </citation>
    <scope>NUCLEOTIDE SEQUENCE [LARGE SCALE GENOMIC DNA]</scope>
    <source>
        <strain evidence="19">JCM 16916</strain>
    </source>
</reference>
<dbReference type="RefSeq" id="WP_425561897.1">
    <property type="nucleotide sequence ID" value="NZ_BAAAZU010000024.1"/>
</dbReference>
<evidence type="ECO:0000256" key="4">
    <source>
        <dbReference type="ARBA" id="ARBA00004496"/>
    </source>
</evidence>
<evidence type="ECO:0000256" key="6">
    <source>
        <dbReference type="ARBA" id="ARBA00012180"/>
    </source>
</evidence>
<dbReference type="Pfam" id="PF01351">
    <property type="entry name" value="RNase_HII"/>
    <property type="match status" value="1"/>
</dbReference>
<dbReference type="SUPFAM" id="SSF53098">
    <property type="entry name" value="Ribonuclease H-like"/>
    <property type="match status" value="1"/>
</dbReference>
<dbReference type="InterPro" id="IPR022898">
    <property type="entry name" value="RNase_HII"/>
</dbReference>
<evidence type="ECO:0000256" key="12">
    <source>
        <dbReference type="ARBA" id="ARBA00022801"/>
    </source>
</evidence>
<evidence type="ECO:0000256" key="3">
    <source>
        <dbReference type="ARBA" id="ARBA00004065"/>
    </source>
</evidence>
<keyword evidence="8 14" id="KW-0963">Cytoplasm</keyword>
<feature type="binding site" evidence="14 15">
    <location>
        <position position="44"/>
    </location>
    <ligand>
        <name>a divalent metal cation</name>
        <dbReference type="ChEBI" id="CHEBI:60240"/>
    </ligand>
</feature>
<evidence type="ECO:0000256" key="11">
    <source>
        <dbReference type="ARBA" id="ARBA00022759"/>
    </source>
</evidence>
<keyword evidence="9 14" id="KW-0540">Nuclease</keyword>
<evidence type="ECO:0000313" key="19">
    <source>
        <dbReference type="Proteomes" id="UP001501727"/>
    </source>
</evidence>
<keyword evidence="13 14" id="KW-0464">Manganese</keyword>
<dbReference type="EMBL" id="BAAAZU010000024">
    <property type="protein sequence ID" value="GAA3929463.1"/>
    <property type="molecule type" value="Genomic_DNA"/>
</dbReference>
<evidence type="ECO:0000256" key="2">
    <source>
        <dbReference type="ARBA" id="ARBA00001946"/>
    </source>
</evidence>
<sequence>MSRRRPVIARRADADAGGVAEGDLFAGAAEPDANLPTFVAGVDEAGRGPLAGPVVVAAVVFAPGRTPVNGLDDSKQLAAGRREALYARIVERALAWKVVFVGVDEIDRINIFQATMTGMRRALEGVLPALGGGSCVARIDGNQLPRPLPCRAEAWIGGDALDRSIMAASILAKVARDRHMRELHDAWPQYGFDLHKGYSTPAHLASLREHGPCPQHRRSFAPVRAALAQAGAEPAAAFSGR</sequence>
<feature type="domain" description="RNase H type-2" evidence="17">
    <location>
        <begin position="37"/>
        <end position="232"/>
    </location>
</feature>
<keyword evidence="12 14" id="KW-0378">Hydrolase</keyword>
<dbReference type="NCBIfam" id="NF000595">
    <property type="entry name" value="PRK00015.1-3"/>
    <property type="match status" value="1"/>
</dbReference>
<dbReference type="PANTHER" id="PTHR10954:SF18">
    <property type="entry name" value="RIBONUCLEASE HII"/>
    <property type="match status" value="1"/>
</dbReference>
<evidence type="ECO:0000256" key="5">
    <source>
        <dbReference type="ARBA" id="ARBA00007383"/>
    </source>
</evidence>
<protein>
    <recommendedName>
        <fullName evidence="7 14">Ribonuclease HII</fullName>
        <shortName evidence="14">RNase HII</shortName>
        <ecNumber evidence="6 14">3.1.26.4</ecNumber>
    </recommendedName>
</protein>
<gene>
    <name evidence="14" type="primary">rnhB</name>
    <name evidence="18" type="ORF">GCM10022229_23940</name>
</gene>
<evidence type="ECO:0000256" key="13">
    <source>
        <dbReference type="ARBA" id="ARBA00023211"/>
    </source>
</evidence>
<dbReference type="EC" id="3.1.26.4" evidence="6 14"/>
<evidence type="ECO:0000256" key="16">
    <source>
        <dbReference type="RuleBase" id="RU003515"/>
    </source>
</evidence>
<comment type="catalytic activity">
    <reaction evidence="1 14 15 16">
        <text>Endonucleolytic cleavage to 5'-phosphomonoester.</text>
        <dbReference type="EC" id="3.1.26.4"/>
    </reaction>
</comment>
<dbReference type="CDD" id="cd07182">
    <property type="entry name" value="RNase_HII_bacteria_HII_like"/>
    <property type="match status" value="1"/>
</dbReference>
<evidence type="ECO:0000256" key="1">
    <source>
        <dbReference type="ARBA" id="ARBA00000077"/>
    </source>
</evidence>
<accession>A0ABP7MSS2</accession>
<dbReference type="InterPro" id="IPR001352">
    <property type="entry name" value="RNase_HII/HIII"/>
</dbReference>
<evidence type="ECO:0000256" key="8">
    <source>
        <dbReference type="ARBA" id="ARBA00022490"/>
    </source>
</evidence>
<dbReference type="InterPro" id="IPR036397">
    <property type="entry name" value="RNaseH_sf"/>
</dbReference>